<evidence type="ECO:0000313" key="3">
    <source>
        <dbReference type="Proteomes" id="UP000299102"/>
    </source>
</evidence>
<dbReference type="EMBL" id="BGZK01005417">
    <property type="protein sequence ID" value="GBP13965.1"/>
    <property type="molecule type" value="Genomic_DNA"/>
</dbReference>
<proteinExistence type="predicted"/>
<comment type="caution">
    <text evidence="2">The sequence shown here is derived from an EMBL/GenBank/DDBJ whole genome shotgun (WGS) entry which is preliminary data.</text>
</comment>
<name>A0A4C1TIM0_EUMVA</name>
<dbReference type="AlphaFoldDB" id="A0A4C1TIM0"/>
<feature type="region of interest" description="Disordered" evidence="1">
    <location>
        <begin position="1"/>
        <end position="28"/>
    </location>
</feature>
<evidence type="ECO:0000256" key="1">
    <source>
        <dbReference type="SAM" id="MobiDB-lite"/>
    </source>
</evidence>
<keyword evidence="3" id="KW-1185">Reference proteome</keyword>
<dbReference type="Proteomes" id="UP000299102">
    <property type="component" value="Unassembled WGS sequence"/>
</dbReference>
<gene>
    <name evidence="2" type="ORF">EVAR_100008_1</name>
</gene>
<evidence type="ECO:0000313" key="2">
    <source>
        <dbReference type="EMBL" id="GBP13965.1"/>
    </source>
</evidence>
<reference evidence="2 3" key="1">
    <citation type="journal article" date="2019" name="Commun. Biol.">
        <title>The bagworm genome reveals a unique fibroin gene that provides high tensile strength.</title>
        <authorList>
            <person name="Kono N."/>
            <person name="Nakamura H."/>
            <person name="Ohtoshi R."/>
            <person name="Tomita M."/>
            <person name="Numata K."/>
            <person name="Arakawa K."/>
        </authorList>
    </citation>
    <scope>NUCLEOTIDE SEQUENCE [LARGE SCALE GENOMIC DNA]</scope>
</reference>
<sequence length="94" mass="10376">MHKERVGRGAPAQASVLETGASHHTPRDWRSCGARHLFSTHRTGRPISLLSHSSRTVAIGRNENGSLWSTCGSYFTTLSPVTLRNALANHVFYF</sequence>
<protein>
    <submittedName>
        <fullName evidence="2">Uncharacterized protein</fullName>
    </submittedName>
</protein>
<organism evidence="2 3">
    <name type="scientific">Eumeta variegata</name>
    <name type="common">Bagworm moth</name>
    <name type="synonym">Eumeta japonica</name>
    <dbReference type="NCBI Taxonomy" id="151549"/>
    <lineage>
        <taxon>Eukaryota</taxon>
        <taxon>Metazoa</taxon>
        <taxon>Ecdysozoa</taxon>
        <taxon>Arthropoda</taxon>
        <taxon>Hexapoda</taxon>
        <taxon>Insecta</taxon>
        <taxon>Pterygota</taxon>
        <taxon>Neoptera</taxon>
        <taxon>Endopterygota</taxon>
        <taxon>Lepidoptera</taxon>
        <taxon>Glossata</taxon>
        <taxon>Ditrysia</taxon>
        <taxon>Tineoidea</taxon>
        <taxon>Psychidae</taxon>
        <taxon>Oiketicinae</taxon>
        <taxon>Eumeta</taxon>
    </lineage>
</organism>
<accession>A0A4C1TIM0</accession>